<dbReference type="InterPro" id="IPR003593">
    <property type="entry name" value="AAA+_ATPase"/>
</dbReference>
<dbReference type="Pfam" id="PF24389">
    <property type="entry name" value="ORC-CDC6-like"/>
    <property type="match status" value="1"/>
</dbReference>
<dbReference type="InterPro" id="IPR019734">
    <property type="entry name" value="TPR_rpt"/>
</dbReference>
<dbReference type="Pfam" id="PF13374">
    <property type="entry name" value="TPR_10"/>
    <property type="match status" value="8"/>
</dbReference>
<sequence length="1033" mass="120245">MNPITFYQAAHLTDEEVIRQFVVRKKEFERVISEVRRDDMLGSIQHYIFVGQRGSGKSTLLRRILAEINTDEALSEKLVAIYPSEEQAGIYRLDDLWDRVCQELREMRFETEEVKWEAYEKDHTGFAKALYGAMQKSLAEKGKKLVLLIDNIDRIFDSIKVSDDTHLFREQLIKYKDVRIIGGSTRLSEHFWQYDQPFYEFFRTLPLEPMTEAELKELLLFWSDFLGEPDLKKFVENNPGKLNAVRILSDGMPRTMLGLVELFLKQPDRHGYDYLRYILDRATPVYQERLGKLSPMQQKVVLELSFFWDVAKVKDLSQAARVESKTLSALLGQLTDLQIVEKIKGTGKNHLYRLKERFFNLWLIMTQGGPREKSRVKWLTIFLETWYDATELKTIYRDFSTRLTEGKITPDRAVVMTKALAHCRYLSMDERDELLEQTKKLIGNRKEHLDFLPPKAGDVFKNVIGLIEQKRLDEAQKELDSIEQDGALKQMLQGLIYDESGNFNEAEKFYLMAIDNGDVGAMFGLANLYKETNRKEEAEKYYLMAIDNGDVQAMNNLANIYQKTNRKEEAEKFYLMAIDNGVAQAMNNLAILYENTNRKEEAEKFYLMAIDNGNVSAMFNLAILYENTNRKEEAEKFYLMAIENGVAQAMNNLAILYENTNRKEEAEKFYLMAIKNGDVNAMNNLALLYQETNRKEEAEKFYLMAIDNGNVSAMTNLGLLYQETNRKEEAEKFYLMAIDNGNVSAMTNLGLLYQETNRKEEAEKFYLMAIDNGHVQAMLGLANIYQETNRKEEAEKFYLMAIKNGDVNAMNNLALLYQETNRKEEAEKFYLMAIDNGVAQAMNNLALLYRETNRKEEAEKFYLMAIKNGDVNAMNNLAFLLYEENRNTEKAYSLIVRHNATEQKSIISTTLEMIIAVWSGRPERLESADELLREMVENKDVTWLEHFLREILIHHQKNVVWAWFRHAEFGQRLMDMARPLYYATARLLNNNETEETLLAQAPELRETVDKIYNDIMERQEFYYGKGKQASPSA</sequence>
<protein>
    <submittedName>
        <fullName evidence="2">TPR repeat-containing protein</fullName>
    </submittedName>
</protein>
<dbReference type="InterPro" id="IPR050767">
    <property type="entry name" value="Sel1_AlgK"/>
</dbReference>
<accession>B3QUK4</accession>
<dbReference type="InterPro" id="IPR027417">
    <property type="entry name" value="P-loop_NTPase"/>
</dbReference>
<dbReference type="Pfam" id="PF13181">
    <property type="entry name" value="TPR_8"/>
    <property type="match status" value="2"/>
</dbReference>
<dbReference type="Gene3D" id="3.40.50.300">
    <property type="entry name" value="P-loop containing nucleotide triphosphate hydrolases"/>
    <property type="match status" value="1"/>
</dbReference>
<dbReference type="PANTHER" id="PTHR11102">
    <property type="entry name" value="SEL-1-LIKE PROTEIN"/>
    <property type="match status" value="1"/>
</dbReference>
<dbReference type="CDD" id="cd00009">
    <property type="entry name" value="AAA"/>
    <property type="match status" value="1"/>
</dbReference>
<dbReference type="InterPro" id="IPR056955">
    <property type="entry name" value="ORC-CDC6-like"/>
</dbReference>
<dbReference type="EMBL" id="CP001100">
    <property type="protein sequence ID" value="ACF12910.1"/>
    <property type="molecule type" value="Genomic_DNA"/>
</dbReference>
<dbReference type="InterPro" id="IPR006597">
    <property type="entry name" value="Sel1-like"/>
</dbReference>
<dbReference type="KEGG" id="cts:Ctha_0439"/>
<reference evidence="2 3" key="1">
    <citation type="submission" date="2008-06" db="EMBL/GenBank/DDBJ databases">
        <title>Complete sequence of Chloroherpeton thalassium ATCC 35110.</title>
        <authorList>
            <consortium name="US DOE Joint Genome Institute"/>
            <person name="Lucas S."/>
            <person name="Copeland A."/>
            <person name="Lapidus A."/>
            <person name="Glavina del Rio T."/>
            <person name="Dalin E."/>
            <person name="Tice H."/>
            <person name="Bruce D."/>
            <person name="Goodwin L."/>
            <person name="Pitluck S."/>
            <person name="Schmutz J."/>
            <person name="Larimer F."/>
            <person name="Land M."/>
            <person name="Hauser L."/>
            <person name="Kyrpides N."/>
            <person name="Mikhailova N."/>
            <person name="Liu Z."/>
            <person name="Li T."/>
            <person name="Zhao F."/>
            <person name="Overmann J."/>
            <person name="Bryant D.A."/>
            <person name="Richardson P."/>
        </authorList>
    </citation>
    <scope>NUCLEOTIDE SEQUENCE [LARGE SCALE GENOMIC DNA]</scope>
    <source>
        <strain evidence="3">ATCC 35110 / GB-78</strain>
    </source>
</reference>
<dbReference type="STRING" id="517418.Ctha_0439"/>
<proteinExistence type="predicted"/>
<evidence type="ECO:0000259" key="1">
    <source>
        <dbReference type="SMART" id="SM00382"/>
    </source>
</evidence>
<evidence type="ECO:0000313" key="3">
    <source>
        <dbReference type="Proteomes" id="UP000001208"/>
    </source>
</evidence>
<dbReference type="eggNOG" id="COG0790">
    <property type="taxonomic scope" value="Bacteria"/>
</dbReference>
<evidence type="ECO:0000313" key="2">
    <source>
        <dbReference type="EMBL" id="ACF12910.1"/>
    </source>
</evidence>
<dbReference type="AlphaFoldDB" id="B3QUK4"/>
<name>B3QUK4_CHLT3</name>
<dbReference type="HOGENOM" id="CLU_011140_0_0_10"/>
<gene>
    <name evidence="2" type="ordered locus">Ctha_0439</name>
</gene>
<dbReference type="Proteomes" id="UP000001208">
    <property type="component" value="Chromosome"/>
</dbReference>
<dbReference type="RefSeq" id="WP_012498994.1">
    <property type="nucleotide sequence ID" value="NC_011026.1"/>
</dbReference>
<dbReference type="SUPFAM" id="SSF81901">
    <property type="entry name" value="HCP-like"/>
    <property type="match status" value="3"/>
</dbReference>
<dbReference type="Pfam" id="PF13432">
    <property type="entry name" value="TPR_16"/>
    <property type="match status" value="1"/>
</dbReference>
<dbReference type="SMART" id="SM00671">
    <property type="entry name" value="SEL1"/>
    <property type="match status" value="12"/>
</dbReference>
<dbReference type="PANTHER" id="PTHR11102:SF160">
    <property type="entry name" value="ERAD-ASSOCIATED E3 UBIQUITIN-PROTEIN LIGASE COMPONENT HRD3"/>
    <property type="match status" value="1"/>
</dbReference>
<dbReference type="eggNOG" id="COG1672">
    <property type="taxonomic scope" value="Bacteria"/>
</dbReference>
<dbReference type="InterPro" id="IPR011990">
    <property type="entry name" value="TPR-like_helical_dom_sf"/>
</dbReference>
<dbReference type="SMART" id="SM00028">
    <property type="entry name" value="TPR"/>
    <property type="match status" value="10"/>
</dbReference>
<keyword evidence="3" id="KW-1185">Reference proteome</keyword>
<organism evidence="2 3">
    <name type="scientific">Chloroherpeton thalassium (strain ATCC 35110 / GB-78)</name>
    <dbReference type="NCBI Taxonomy" id="517418"/>
    <lineage>
        <taxon>Bacteria</taxon>
        <taxon>Pseudomonadati</taxon>
        <taxon>Chlorobiota</taxon>
        <taxon>Chlorobiia</taxon>
        <taxon>Chlorobiales</taxon>
        <taxon>Chloroherpetonaceae</taxon>
        <taxon>Chloroherpeton</taxon>
    </lineage>
</organism>
<dbReference type="SUPFAM" id="SSF52540">
    <property type="entry name" value="P-loop containing nucleoside triphosphate hydrolases"/>
    <property type="match status" value="1"/>
</dbReference>
<dbReference type="SMART" id="SM00382">
    <property type="entry name" value="AAA"/>
    <property type="match status" value="1"/>
</dbReference>
<dbReference type="OrthoDB" id="594504at2"/>
<feature type="domain" description="AAA+ ATPase" evidence="1">
    <location>
        <begin position="43"/>
        <end position="221"/>
    </location>
</feature>
<dbReference type="Gene3D" id="1.25.40.10">
    <property type="entry name" value="Tetratricopeptide repeat domain"/>
    <property type="match status" value="3"/>
</dbReference>